<sequence>IWFAYGPVSMVSYDLKRDLLIEIQQPFLFLIFYTAHRLLLSNTRNGLALCQWLHTCSLSQTNQSERIEGIFVAILYGLLVALPPLLYGCMRGNYSSFFGKV</sequence>
<keyword evidence="1" id="KW-1133">Transmembrane helix</keyword>
<gene>
    <name evidence="2" type="ORF">THRCLA_06656</name>
</gene>
<evidence type="ECO:0000313" key="3">
    <source>
        <dbReference type="Proteomes" id="UP000243217"/>
    </source>
</evidence>
<dbReference type="AlphaFoldDB" id="A0A1V9ZLH2"/>
<keyword evidence="1" id="KW-0472">Membrane</keyword>
<accession>A0A1V9ZLH2</accession>
<evidence type="ECO:0008006" key="4">
    <source>
        <dbReference type="Google" id="ProtNLM"/>
    </source>
</evidence>
<protein>
    <recommendedName>
        <fullName evidence="4">Transmembrane protein</fullName>
    </recommendedName>
</protein>
<reference evidence="2 3" key="1">
    <citation type="journal article" date="2014" name="Genome Biol. Evol.">
        <title>The secreted proteins of Achlya hypogyna and Thraustotheca clavata identify the ancestral oomycete secretome and reveal gene acquisitions by horizontal gene transfer.</title>
        <authorList>
            <person name="Misner I."/>
            <person name="Blouin N."/>
            <person name="Leonard G."/>
            <person name="Richards T.A."/>
            <person name="Lane C.E."/>
        </authorList>
    </citation>
    <scope>NUCLEOTIDE SEQUENCE [LARGE SCALE GENOMIC DNA]</scope>
    <source>
        <strain evidence="2 3">ATCC 34112</strain>
    </source>
</reference>
<dbReference type="EMBL" id="JNBS01001840">
    <property type="protein sequence ID" value="OQR98838.1"/>
    <property type="molecule type" value="Genomic_DNA"/>
</dbReference>
<keyword evidence="1" id="KW-0812">Transmembrane</keyword>
<evidence type="ECO:0000256" key="1">
    <source>
        <dbReference type="SAM" id="Phobius"/>
    </source>
</evidence>
<feature type="transmembrane region" description="Helical" evidence="1">
    <location>
        <begin position="70"/>
        <end position="90"/>
    </location>
</feature>
<keyword evidence="3" id="KW-1185">Reference proteome</keyword>
<name>A0A1V9ZLH2_9STRA</name>
<evidence type="ECO:0000313" key="2">
    <source>
        <dbReference type="EMBL" id="OQR98838.1"/>
    </source>
</evidence>
<feature type="non-terminal residue" evidence="2">
    <location>
        <position position="1"/>
    </location>
</feature>
<organism evidence="2 3">
    <name type="scientific">Thraustotheca clavata</name>
    <dbReference type="NCBI Taxonomy" id="74557"/>
    <lineage>
        <taxon>Eukaryota</taxon>
        <taxon>Sar</taxon>
        <taxon>Stramenopiles</taxon>
        <taxon>Oomycota</taxon>
        <taxon>Saprolegniomycetes</taxon>
        <taxon>Saprolegniales</taxon>
        <taxon>Achlyaceae</taxon>
        <taxon>Thraustotheca</taxon>
    </lineage>
</organism>
<dbReference type="Proteomes" id="UP000243217">
    <property type="component" value="Unassembled WGS sequence"/>
</dbReference>
<proteinExistence type="predicted"/>
<comment type="caution">
    <text evidence="2">The sequence shown here is derived from an EMBL/GenBank/DDBJ whole genome shotgun (WGS) entry which is preliminary data.</text>
</comment>